<accession>A0A8T8SSQ6</accession>
<dbReference type="Gene3D" id="3.30.760.10">
    <property type="entry name" value="RNA Cap, Translation Initiation Factor Eif4e"/>
    <property type="match status" value="1"/>
</dbReference>
<dbReference type="SUPFAM" id="SSF55418">
    <property type="entry name" value="eIF4e-like"/>
    <property type="match status" value="1"/>
</dbReference>
<evidence type="ECO:0000313" key="9">
    <source>
        <dbReference type="EMBL" id="KAE8247857.1"/>
    </source>
</evidence>
<keyword evidence="5 6" id="KW-0648">Protein biosynthesis</keyword>
<keyword evidence="4 6" id="KW-0694">RNA-binding</keyword>
<gene>
    <name evidence="9" type="ORF">A4X03_0g6935</name>
    <name evidence="8" type="ORF">JKIAZH3_G8213</name>
</gene>
<reference evidence="9" key="2">
    <citation type="journal article" date="2019" name="IMA Fungus">
        <title>Genome sequencing and comparison of five Tilletia species to identify candidate genes for the detection of regulated species infecting wheat.</title>
        <authorList>
            <person name="Nguyen H.D.T."/>
            <person name="Sultana T."/>
            <person name="Kesanakurti P."/>
            <person name="Hambleton S."/>
        </authorList>
    </citation>
    <scope>NUCLEOTIDE SEQUENCE</scope>
    <source>
        <strain evidence="9">DAOMC 238032</strain>
    </source>
</reference>
<comment type="similarity">
    <text evidence="1 6">Belongs to the eukaryotic initiation factor 4E family.</text>
</comment>
<evidence type="ECO:0000256" key="1">
    <source>
        <dbReference type="ARBA" id="ARBA00009860"/>
    </source>
</evidence>
<dbReference type="PANTHER" id="PTHR11960">
    <property type="entry name" value="EUKARYOTIC TRANSLATION INITIATION FACTOR 4E RELATED"/>
    <property type="match status" value="1"/>
</dbReference>
<dbReference type="EMBL" id="LWDD02001473">
    <property type="protein sequence ID" value="KAE8247857.1"/>
    <property type="molecule type" value="Genomic_DNA"/>
</dbReference>
<dbReference type="PANTHER" id="PTHR11960:SF8">
    <property type="entry name" value="EUKARYOTIC TRANSLATION INITIATION FACTOR 4E1-RELATED"/>
    <property type="match status" value="1"/>
</dbReference>
<feature type="compositionally biased region" description="Polar residues" evidence="7">
    <location>
        <begin position="36"/>
        <end position="48"/>
    </location>
</feature>
<dbReference type="GO" id="GO:0016281">
    <property type="term" value="C:eukaryotic translation initiation factor 4F complex"/>
    <property type="evidence" value="ECO:0007669"/>
    <property type="project" value="TreeGrafter"/>
</dbReference>
<dbReference type="EMBL" id="CAJHJG010001076">
    <property type="protein sequence ID" value="CAD6908728.1"/>
    <property type="molecule type" value="Genomic_DNA"/>
</dbReference>
<dbReference type="InterPro" id="IPR001040">
    <property type="entry name" value="TIF_eIF_4E"/>
</dbReference>
<sequence>MAFVASKVQQQQKDACSDAAASSSTQQQTAGMSSAPSDSSITDNSADQSNASFASTCTDADLDVITTVFQDQNHFNVKRPLWNTWTLWFDNPSTKGGGGGGGHGGGKGAPGGKDAWGEDQVKVVTIESVEEFWGLYNNNIPPSDLPARANYYLVKDGIWPAWEDPANANGGKRSIQPPATSPESRSTPSGSTLCSKPSERPSKPAIQKMSPSKQAASKTRLVTGVITSARPNFYRIVIWTRSADDDLEAHASNPNADAPETKLAARLIDIGKQFKVNVLGYKLEGKAGAGSSGFATEVEFQSHRKNEKKKGKKMML</sequence>
<feature type="compositionally biased region" description="Low complexity" evidence="7">
    <location>
        <begin position="9"/>
        <end position="35"/>
    </location>
</feature>
<evidence type="ECO:0000256" key="5">
    <source>
        <dbReference type="ARBA" id="ARBA00022917"/>
    </source>
</evidence>
<name>A0A8T8SSQ6_9BASI</name>
<proteinExistence type="inferred from homology"/>
<keyword evidence="11" id="KW-1185">Reference proteome</keyword>
<dbReference type="Proteomes" id="UP000836402">
    <property type="component" value="Unassembled WGS sequence"/>
</dbReference>
<feature type="compositionally biased region" description="Polar residues" evidence="7">
    <location>
        <begin position="177"/>
        <end position="195"/>
    </location>
</feature>
<organism evidence="9 10">
    <name type="scientific">Tilletia caries</name>
    <name type="common">wheat bunt fungus</name>
    <dbReference type="NCBI Taxonomy" id="13290"/>
    <lineage>
        <taxon>Eukaryota</taxon>
        <taxon>Fungi</taxon>
        <taxon>Dikarya</taxon>
        <taxon>Basidiomycota</taxon>
        <taxon>Ustilaginomycotina</taxon>
        <taxon>Exobasidiomycetes</taxon>
        <taxon>Tilletiales</taxon>
        <taxon>Tilletiaceae</taxon>
        <taxon>Tilletia</taxon>
    </lineage>
</organism>
<keyword evidence="3" id="KW-0810">Translation regulation</keyword>
<evidence type="ECO:0000313" key="10">
    <source>
        <dbReference type="Proteomes" id="UP000077671"/>
    </source>
</evidence>
<dbReference type="GO" id="GO:0000340">
    <property type="term" value="F:RNA 7-methylguanosine cap binding"/>
    <property type="evidence" value="ECO:0007669"/>
    <property type="project" value="TreeGrafter"/>
</dbReference>
<feature type="region of interest" description="Disordered" evidence="7">
    <location>
        <begin position="168"/>
        <end position="220"/>
    </location>
</feature>
<dbReference type="InterPro" id="IPR023398">
    <property type="entry name" value="TIF_eIF4e-like"/>
</dbReference>
<evidence type="ECO:0000256" key="3">
    <source>
        <dbReference type="ARBA" id="ARBA00022845"/>
    </source>
</evidence>
<dbReference type="Proteomes" id="UP000077671">
    <property type="component" value="Unassembled WGS sequence"/>
</dbReference>
<dbReference type="GO" id="GO:0003743">
    <property type="term" value="F:translation initiation factor activity"/>
    <property type="evidence" value="ECO:0007669"/>
    <property type="project" value="UniProtKB-KW"/>
</dbReference>
<feature type="region of interest" description="Disordered" evidence="7">
    <location>
        <begin position="1"/>
        <end position="48"/>
    </location>
</feature>
<reference evidence="9" key="1">
    <citation type="submission" date="2016-04" db="EMBL/GenBank/DDBJ databases">
        <authorList>
            <person name="Nguyen H.D."/>
            <person name="Kesanakurti P."/>
            <person name="Cullis J."/>
            <person name="Levesque C.A."/>
            <person name="Hambleton S."/>
        </authorList>
    </citation>
    <scope>NUCLEOTIDE SEQUENCE</scope>
    <source>
        <strain evidence="9">DAOMC 238032</strain>
    </source>
</reference>
<evidence type="ECO:0000256" key="7">
    <source>
        <dbReference type="SAM" id="MobiDB-lite"/>
    </source>
</evidence>
<evidence type="ECO:0000313" key="8">
    <source>
        <dbReference type="EMBL" id="CAD6908728.1"/>
    </source>
</evidence>
<evidence type="ECO:0000256" key="2">
    <source>
        <dbReference type="ARBA" id="ARBA00022540"/>
    </source>
</evidence>
<protein>
    <submittedName>
        <fullName evidence="9">Uncharacterized protein</fullName>
    </submittedName>
</protein>
<dbReference type="AlphaFoldDB" id="A0A8T8SSQ6"/>
<evidence type="ECO:0000313" key="11">
    <source>
        <dbReference type="Proteomes" id="UP000836402"/>
    </source>
</evidence>
<keyword evidence="2 6" id="KW-0396">Initiation factor</keyword>
<feature type="compositionally biased region" description="Gly residues" evidence="7">
    <location>
        <begin position="95"/>
        <end position="111"/>
    </location>
</feature>
<comment type="caution">
    <text evidence="9">The sequence shown here is derived from an EMBL/GenBank/DDBJ whole genome shotgun (WGS) entry which is preliminary data.</text>
</comment>
<evidence type="ECO:0000256" key="4">
    <source>
        <dbReference type="ARBA" id="ARBA00022884"/>
    </source>
</evidence>
<feature type="region of interest" description="Disordered" evidence="7">
    <location>
        <begin position="93"/>
        <end position="116"/>
    </location>
</feature>
<dbReference type="Pfam" id="PF01652">
    <property type="entry name" value="IF4E"/>
    <property type="match status" value="1"/>
</dbReference>
<evidence type="ECO:0000256" key="6">
    <source>
        <dbReference type="RuleBase" id="RU004374"/>
    </source>
</evidence>
<dbReference type="GO" id="GO:0006417">
    <property type="term" value="P:regulation of translation"/>
    <property type="evidence" value="ECO:0007669"/>
    <property type="project" value="UniProtKB-KW"/>
</dbReference>
<reference evidence="8" key="3">
    <citation type="submission" date="2020-10" db="EMBL/GenBank/DDBJ databases">
        <authorList>
            <person name="Sedaghatjoo S."/>
        </authorList>
    </citation>
    <scope>NUCLEOTIDE SEQUENCE</scope>
    <source>
        <strain evidence="8">AZH3</strain>
    </source>
</reference>